<feature type="domain" description="DEAD-box RNA helicase Q" evidence="8">
    <location>
        <begin position="170"/>
        <end position="198"/>
    </location>
</feature>
<accession>A0A1B0DCA8</accession>
<evidence type="ECO:0000256" key="2">
    <source>
        <dbReference type="ARBA" id="ARBA00022741"/>
    </source>
</evidence>
<keyword evidence="4" id="KW-0347">Helicase</keyword>
<dbReference type="GO" id="GO:0003676">
    <property type="term" value="F:nucleic acid binding"/>
    <property type="evidence" value="ECO:0007669"/>
    <property type="project" value="InterPro"/>
</dbReference>
<dbReference type="InterPro" id="IPR011545">
    <property type="entry name" value="DEAD/DEAH_box_helicase_dom"/>
</dbReference>
<dbReference type="AlphaFoldDB" id="A0A1B0DCA8"/>
<evidence type="ECO:0000313" key="10">
    <source>
        <dbReference type="Proteomes" id="UP000092462"/>
    </source>
</evidence>
<dbReference type="EnsemblMetazoa" id="PPAI005447-RA">
    <property type="protein sequence ID" value="PPAI005447-PA"/>
    <property type="gene ID" value="PPAI005447"/>
</dbReference>
<dbReference type="GO" id="GO:0003724">
    <property type="term" value="F:RNA helicase activity"/>
    <property type="evidence" value="ECO:0007669"/>
    <property type="project" value="UniProtKB-EC"/>
</dbReference>
<dbReference type="InterPro" id="IPR014001">
    <property type="entry name" value="Helicase_ATP-bd"/>
</dbReference>
<dbReference type="PANTHER" id="PTHR47959:SF1">
    <property type="entry name" value="ATP-DEPENDENT RNA HELICASE DBPA"/>
    <property type="match status" value="1"/>
</dbReference>
<dbReference type="PANTHER" id="PTHR47959">
    <property type="entry name" value="ATP-DEPENDENT RNA HELICASE RHLE-RELATED"/>
    <property type="match status" value="1"/>
</dbReference>
<evidence type="ECO:0000259" key="8">
    <source>
        <dbReference type="PROSITE" id="PS51195"/>
    </source>
</evidence>
<dbReference type="InterPro" id="IPR014014">
    <property type="entry name" value="RNA_helicase_DEAD_Q_motif"/>
</dbReference>
<dbReference type="InterPro" id="IPR050079">
    <property type="entry name" value="DEAD_box_RNA_helicase"/>
</dbReference>
<dbReference type="Proteomes" id="UP000092462">
    <property type="component" value="Unassembled WGS sequence"/>
</dbReference>
<name>A0A1B0DCA8_PHLPP</name>
<proteinExistence type="predicted"/>
<dbReference type="VEuPathDB" id="VectorBase:PPAI005447"/>
<evidence type="ECO:0000256" key="5">
    <source>
        <dbReference type="ARBA" id="ARBA00022840"/>
    </source>
</evidence>
<dbReference type="Gene3D" id="3.40.50.300">
    <property type="entry name" value="P-loop containing nucleotide triphosphate hydrolases"/>
    <property type="match status" value="1"/>
</dbReference>
<dbReference type="EMBL" id="AJVK01030715">
    <property type="status" value="NOT_ANNOTATED_CDS"/>
    <property type="molecule type" value="Genomic_DNA"/>
</dbReference>
<keyword evidence="5" id="KW-0067">ATP-binding</keyword>
<dbReference type="GO" id="GO:0016787">
    <property type="term" value="F:hydrolase activity"/>
    <property type="evidence" value="ECO:0007669"/>
    <property type="project" value="UniProtKB-KW"/>
</dbReference>
<evidence type="ECO:0000256" key="1">
    <source>
        <dbReference type="ARBA" id="ARBA00012552"/>
    </source>
</evidence>
<dbReference type="SMART" id="SM00487">
    <property type="entry name" value="DEXDc"/>
    <property type="match status" value="1"/>
</dbReference>
<dbReference type="SUPFAM" id="SSF52540">
    <property type="entry name" value="P-loop containing nucleoside triphosphate hydrolases"/>
    <property type="match status" value="1"/>
</dbReference>
<dbReference type="PROSITE" id="PS51192">
    <property type="entry name" value="HELICASE_ATP_BIND_1"/>
    <property type="match status" value="1"/>
</dbReference>
<organism evidence="9 10">
    <name type="scientific">Phlebotomus papatasi</name>
    <name type="common">Sandfly</name>
    <dbReference type="NCBI Taxonomy" id="29031"/>
    <lineage>
        <taxon>Eukaryota</taxon>
        <taxon>Metazoa</taxon>
        <taxon>Ecdysozoa</taxon>
        <taxon>Arthropoda</taxon>
        <taxon>Hexapoda</taxon>
        <taxon>Insecta</taxon>
        <taxon>Pterygota</taxon>
        <taxon>Neoptera</taxon>
        <taxon>Endopterygota</taxon>
        <taxon>Diptera</taxon>
        <taxon>Nematocera</taxon>
        <taxon>Psychodoidea</taxon>
        <taxon>Psychodidae</taxon>
        <taxon>Phlebotomus</taxon>
        <taxon>Phlebotomus</taxon>
    </lineage>
</organism>
<evidence type="ECO:0000256" key="4">
    <source>
        <dbReference type="ARBA" id="ARBA00022806"/>
    </source>
</evidence>
<dbReference type="GO" id="GO:0005829">
    <property type="term" value="C:cytosol"/>
    <property type="evidence" value="ECO:0007669"/>
    <property type="project" value="TreeGrafter"/>
</dbReference>
<dbReference type="GO" id="GO:0005524">
    <property type="term" value="F:ATP binding"/>
    <property type="evidence" value="ECO:0007669"/>
    <property type="project" value="UniProtKB-KW"/>
</dbReference>
<evidence type="ECO:0000256" key="6">
    <source>
        <dbReference type="SAM" id="MobiDB-lite"/>
    </source>
</evidence>
<evidence type="ECO:0000259" key="7">
    <source>
        <dbReference type="PROSITE" id="PS51192"/>
    </source>
</evidence>
<keyword evidence="3" id="KW-0378">Hydrolase</keyword>
<dbReference type="EC" id="3.6.4.13" evidence="1"/>
<sequence length="320" mass="35932">MALKSASNSSDLLKSDKSDLKRFLYADSAENDNDSSDSEKEIEVKRLHLPQPSKHKNRKVGDFSTDFQFAISTADYNKDSWDELMQQLKRRKKTHADDAIEKLKSEGNVKEEDEVDLSDDDLVHDDFRLKEKKGKKRIAVKEEETLVEDMETGEKLEMEDAVLPTGDEASYFHEMNLSGPLMKAIRQLGFIHPTPIQAATIPIALMGRDICGCAGTGTGKTAAYMLPTLERLLHRPSNQMVTRVLVLVPTRELGAQVFTVTRDLAQHTKIETCLAIGGFELKTQESELRQRPDIVIATPGRLIDHLKNTPSFSLSHVEIN</sequence>
<protein>
    <recommendedName>
        <fullName evidence="1">RNA helicase</fullName>
        <ecNumber evidence="1">3.6.4.13</ecNumber>
    </recommendedName>
</protein>
<feature type="compositionally biased region" description="Basic and acidic residues" evidence="6">
    <location>
        <begin position="37"/>
        <end position="46"/>
    </location>
</feature>
<dbReference type="PROSITE" id="PS51195">
    <property type="entry name" value="Q_MOTIF"/>
    <property type="match status" value="1"/>
</dbReference>
<dbReference type="EMBL" id="AJVK01030714">
    <property type="status" value="NOT_ANNOTATED_CDS"/>
    <property type="molecule type" value="Genomic_DNA"/>
</dbReference>
<keyword evidence="10" id="KW-1185">Reference proteome</keyword>
<reference evidence="9" key="1">
    <citation type="submission" date="2022-08" db="UniProtKB">
        <authorList>
            <consortium name="EnsemblMetazoa"/>
        </authorList>
    </citation>
    <scope>IDENTIFICATION</scope>
    <source>
        <strain evidence="9">Israel</strain>
    </source>
</reference>
<dbReference type="Pfam" id="PF00270">
    <property type="entry name" value="DEAD"/>
    <property type="match status" value="1"/>
</dbReference>
<dbReference type="VEuPathDB" id="VectorBase:PPAPM1_012154"/>
<evidence type="ECO:0000313" key="9">
    <source>
        <dbReference type="EnsemblMetazoa" id="PPAI005447-PA"/>
    </source>
</evidence>
<feature type="region of interest" description="Disordered" evidence="6">
    <location>
        <begin position="27"/>
        <end position="60"/>
    </location>
</feature>
<keyword evidence="2" id="KW-0547">Nucleotide-binding</keyword>
<evidence type="ECO:0000256" key="3">
    <source>
        <dbReference type="ARBA" id="ARBA00022801"/>
    </source>
</evidence>
<feature type="domain" description="Helicase ATP-binding" evidence="7">
    <location>
        <begin position="201"/>
        <end position="320"/>
    </location>
</feature>
<dbReference type="InterPro" id="IPR027417">
    <property type="entry name" value="P-loop_NTPase"/>
</dbReference>